<reference evidence="2 3" key="1">
    <citation type="submission" date="2019-02" db="EMBL/GenBank/DDBJ databases">
        <title>Genome sequencing of the rare red list fungi Bondarzewia mesenterica.</title>
        <authorList>
            <person name="Buettner E."/>
            <person name="Kellner H."/>
        </authorList>
    </citation>
    <scope>NUCLEOTIDE SEQUENCE [LARGE SCALE GENOMIC DNA]</scope>
    <source>
        <strain evidence="2 3">DSM 108281</strain>
    </source>
</reference>
<organism evidence="2 3">
    <name type="scientific">Bondarzewia mesenterica</name>
    <dbReference type="NCBI Taxonomy" id="1095465"/>
    <lineage>
        <taxon>Eukaryota</taxon>
        <taxon>Fungi</taxon>
        <taxon>Dikarya</taxon>
        <taxon>Basidiomycota</taxon>
        <taxon>Agaricomycotina</taxon>
        <taxon>Agaricomycetes</taxon>
        <taxon>Russulales</taxon>
        <taxon>Bondarzewiaceae</taxon>
        <taxon>Bondarzewia</taxon>
    </lineage>
</organism>
<sequence length="225" mass="24417">MLTLSAVLISLSLTPVFVSSQNFGLSCASYPDVCDTTCFAMFCGGVTGHPLHYDPNSGTTMPNPPSRTTTANYRRAAIGRQYLGDYYFLHERDGQSTRELSRPGEKFTQFRNQRPDQADTFISQGNFNPPSAYYQARSTPDSNFCPARTRRTDDELPKLGPANVTTVMTDDGTKWTALVGAELFKAGNTIWTEDKNATDAAKSSGAIDAAASTVVGKMAKIVSVN</sequence>
<keyword evidence="3" id="KW-1185">Reference proteome</keyword>
<dbReference type="EMBL" id="SGPL01000059">
    <property type="protein sequence ID" value="THH18956.1"/>
    <property type="molecule type" value="Genomic_DNA"/>
</dbReference>
<dbReference type="AlphaFoldDB" id="A0A4S4M1L6"/>
<feature type="signal peptide" evidence="1">
    <location>
        <begin position="1"/>
        <end position="20"/>
    </location>
</feature>
<keyword evidence="1" id="KW-0732">Signal</keyword>
<dbReference type="OrthoDB" id="3259102at2759"/>
<evidence type="ECO:0000313" key="2">
    <source>
        <dbReference type="EMBL" id="THH18956.1"/>
    </source>
</evidence>
<evidence type="ECO:0000256" key="1">
    <source>
        <dbReference type="SAM" id="SignalP"/>
    </source>
</evidence>
<dbReference type="Proteomes" id="UP000310158">
    <property type="component" value="Unassembled WGS sequence"/>
</dbReference>
<protein>
    <submittedName>
        <fullName evidence="2">Uncharacterized protein</fullName>
    </submittedName>
</protein>
<feature type="chain" id="PRO_5020568204" evidence="1">
    <location>
        <begin position="21"/>
        <end position="225"/>
    </location>
</feature>
<proteinExistence type="predicted"/>
<accession>A0A4S4M1L6</accession>
<comment type="caution">
    <text evidence="2">The sequence shown here is derived from an EMBL/GenBank/DDBJ whole genome shotgun (WGS) entry which is preliminary data.</text>
</comment>
<gene>
    <name evidence="2" type="ORF">EW146_g2104</name>
</gene>
<evidence type="ECO:0000313" key="3">
    <source>
        <dbReference type="Proteomes" id="UP000310158"/>
    </source>
</evidence>
<name>A0A4S4M1L6_9AGAM</name>